<dbReference type="EMBL" id="KV746090">
    <property type="protein sequence ID" value="OCK72988.1"/>
    <property type="molecule type" value="Genomic_DNA"/>
</dbReference>
<name>A0A8E2DWR0_9PEZI</name>
<sequence length="115" mass="13277">MFFTARCFPLSGQVLAWLYFSSWQAWLCWPRRTVPVTELRLADLLDWGTSRASKTPQVRMPVTLLVESGQERTLYRPPAYKTASKGFRRGSFTPCPIRVRRSSTSLPYLAVHIRP</sequence>
<proteinExistence type="predicted"/>
<evidence type="ECO:0000313" key="2">
    <source>
        <dbReference type="Proteomes" id="UP000250266"/>
    </source>
</evidence>
<reference evidence="1 2" key="1">
    <citation type="journal article" date="2016" name="Nat. Commun.">
        <title>Ectomycorrhizal ecology is imprinted in the genome of the dominant symbiotic fungus Cenococcum geophilum.</title>
        <authorList>
            <consortium name="DOE Joint Genome Institute"/>
            <person name="Peter M."/>
            <person name="Kohler A."/>
            <person name="Ohm R.A."/>
            <person name="Kuo A."/>
            <person name="Krutzmann J."/>
            <person name="Morin E."/>
            <person name="Arend M."/>
            <person name="Barry K.W."/>
            <person name="Binder M."/>
            <person name="Choi C."/>
            <person name="Clum A."/>
            <person name="Copeland A."/>
            <person name="Grisel N."/>
            <person name="Haridas S."/>
            <person name="Kipfer T."/>
            <person name="LaButti K."/>
            <person name="Lindquist E."/>
            <person name="Lipzen A."/>
            <person name="Maire R."/>
            <person name="Meier B."/>
            <person name="Mihaltcheva S."/>
            <person name="Molinier V."/>
            <person name="Murat C."/>
            <person name="Poggeler S."/>
            <person name="Quandt C.A."/>
            <person name="Sperisen C."/>
            <person name="Tritt A."/>
            <person name="Tisserant E."/>
            <person name="Crous P.W."/>
            <person name="Henrissat B."/>
            <person name="Nehls U."/>
            <person name="Egli S."/>
            <person name="Spatafora J.W."/>
            <person name="Grigoriev I.V."/>
            <person name="Martin F.M."/>
        </authorList>
    </citation>
    <scope>NUCLEOTIDE SEQUENCE [LARGE SCALE GENOMIC DNA]</scope>
    <source>
        <strain evidence="1 2">CBS 459.81</strain>
    </source>
</reference>
<accession>A0A8E2DWR0</accession>
<dbReference type="Proteomes" id="UP000250266">
    <property type="component" value="Unassembled WGS sequence"/>
</dbReference>
<evidence type="ECO:0000313" key="1">
    <source>
        <dbReference type="EMBL" id="OCK72988.1"/>
    </source>
</evidence>
<organism evidence="1 2">
    <name type="scientific">Lepidopterella palustris CBS 459.81</name>
    <dbReference type="NCBI Taxonomy" id="1314670"/>
    <lineage>
        <taxon>Eukaryota</taxon>
        <taxon>Fungi</taxon>
        <taxon>Dikarya</taxon>
        <taxon>Ascomycota</taxon>
        <taxon>Pezizomycotina</taxon>
        <taxon>Dothideomycetes</taxon>
        <taxon>Pleosporomycetidae</taxon>
        <taxon>Mytilinidiales</taxon>
        <taxon>Argynnaceae</taxon>
        <taxon>Lepidopterella</taxon>
    </lineage>
</organism>
<keyword evidence="2" id="KW-1185">Reference proteome</keyword>
<gene>
    <name evidence="1" type="ORF">K432DRAFT_25292</name>
</gene>
<dbReference type="AlphaFoldDB" id="A0A8E2DWR0"/>
<protein>
    <submittedName>
        <fullName evidence="1">Uncharacterized protein</fullName>
    </submittedName>
</protein>